<comment type="caution">
    <text evidence="2">The sequence shown here is derived from an EMBL/GenBank/DDBJ whole genome shotgun (WGS) entry which is preliminary data.</text>
</comment>
<dbReference type="RefSeq" id="WP_053416901.1">
    <property type="nucleotide sequence ID" value="NZ_LILB01000005.1"/>
</dbReference>
<organism evidence="2 3">
    <name type="scientific">Viridibacillus arvi</name>
    <dbReference type="NCBI Taxonomy" id="263475"/>
    <lineage>
        <taxon>Bacteria</taxon>
        <taxon>Bacillati</taxon>
        <taxon>Bacillota</taxon>
        <taxon>Bacilli</taxon>
        <taxon>Bacillales</taxon>
        <taxon>Caryophanaceae</taxon>
        <taxon>Viridibacillus</taxon>
    </lineage>
</organism>
<protein>
    <recommendedName>
        <fullName evidence="4">Lipoprotein</fullName>
    </recommendedName>
</protein>
<keyword evidence="1" id="KW-0732">Signal</keyword>
<keyword evidence="3" id="KW-1185">Reference proteome</keyword>
<feature type="chain" id="PRO_5038806341" description="Lipoprotein" evidence="1">
    <location>
        <begin position="20"/>
        <end position="146"/>
    </location>
</feature>
<dbReference type="Proteomes" id="UP000036867">
    <property type="component" value="Unassembled WGS sequence"/>
</dbReference>
<evidence type="ECO:0000256" key="1">
    <source>
        <dbReference type="SAM" id="SignalP"/>
    </source>
</evidence>
<dbReference type="PROSITE" id="PS51257">
    <property type="entry name" value="PROKAR_LIPOPROTEIN"/>
    <property type="match status" value="1"/>
</dbReference>
<dbReference type="EMBL" id="LILB01000005">
    <property type="protein sequence ID" value="KOO48717.1"/>
    <property type="molecule type" value="Genomic_DNA"/>
</dbReference>
<evidence type="ECO:0000313" key="3">
    <source>
        <dbReference type="Proteomes" id="UP000036867"/>
    </source>
</evidence>
<accession>A0A0M0LCV2</accession>
<dbReference type="GeneID" id="301136391"/>
<sequence>MKKFLMLCCIMFVLTGCMKSNNVIELGNITEEGDVFVKKSIETEPKYNELMEIFNNGTNLKLSDEEVNRLPYQYIQFKDRTQNLIVVNYNMWLDEENERILYSDYIAKVPLYYVIEDEEYNKLLDVFEKDKMQTFADQYENFDQTN</sequence>
<gene>
    <name evidence="2" type="ORF">AMD00_09780</name>
</gene>
<name>A0A0M0LCV2_9BACL</name>
<dbReference type="OrthoDB" id="9805159at2"/>
<dbReference type="AlphaFoldDB" id="A0A0M0LCV2"/>
<feature type="signal peptide" evidence="1">
    <location>
        <begin position="1"/>
        <end position="19"/>
    </location>
</feature>
<evidence type="ECO:0000313" key="2">
    <source>
        <dbReference type="EMBL" id="KOO48717.1"/>
    </source>
</evidence>
<proteinExistence type="predicted"/>
<evidence type="ECO:0008006" key="4">
    <source>
        <dbReference type="Google" id="ProtNLM"/>
    </source>
</evidence>
<reference evidence="3" key="1">
    <citation type="submission" date="2015-08" db="EMBL/GenBank/DDBJ databases">
        <title>Fjat-10028 dsm 16317.</title>
        <authorList>
            <person name="Liu B."/>
            <person name="Wang J."/>
            <person name="Zhu Y."/>
            <person name="Liu G."/>
            <person name="Chen Q."/>
            <person name="Chen Z."/>
            <person name="Lan J."/>
            <person name="Che J."/>
            <person name="Ge C."/>
            <person name="Shi H."/>
            <person name="Pan Z."/>
            <person name="Liu X."/>
        </authorList>
    </citation>
    <scope>NUCLEOTIDE SEQUENCE [LARGE SCALE GENOMIC DNA]</scope>
    <source>
        <strain evidence="3">DSM 16317</strain>
    </source>
</reference>